<organism evidence="9 10">
    <name type="scientific">Brevibacillus fluminis</name>
    <dbReference type="NCBI Taxonomy" id="511487"/>
    <lineage>
        <taxon>Bacteria</taxon>
        <taxon>Bacillati</taxon>
        <taxon>Bacillota</taxon>
        <taxon>Bacilli</taxon>
        <taxon>Bacillales</taxon>
        <taxon>Paenibacillaceae</taxon>
        <taxon>Brevibacillus</taxon>
    </lineage>
</organism>
<feature type="transmembrane region" description="Helical" evidence="7">
    <location>
        <begin position="68"/>
        <end position="87"/>
    </location>
</feature>
<feature type="transmembrane region" description="Helical" evidence="7">
    <location>
        <begin position="183"/>
        <end position="201"/>
    </location>
</feature>
<dbReference type="GO" id="GO:0005886">
    <property type="term" value="C:plasma membrane"/>
    <property type="evidence" value="ECO:0007669"/>
    <property type="project" value="UniProtKB-SubCell"/>
</dbReference>
<dbReference type="EMBL" id="RHHQ01000010">
    <property type="protein sequence ID" value="RNB87836.1"/>
    <property type="molecule type" value="Genomic_DNA"/>
</dbReference>
<evidence type="ECO:0000259" key="8">
    <source>
        <dbReference type="Pfam" id="PF00892"/>
    </source>
</evidence>
<keyword evidence="5 7" id="KW-1133">Transmembrane helix</keyword>
<feature type="transmembrane region" description="Helical" evidence="7">
    <location>
        <begin position="28"/>
        <end position="47"/>
    </location>
</feature>
<keyword evidence="4 7" id="KW-0812">Transmembrane</keyword>
<feature type="transmembrane region" description="Helical" evidence="7">
    <location>
        <begin position="123"/>
        <end position="142"/>
    </location>
</feature>
<keyword evidence="10" id="KW-1185">Reference proteome</keyword>
<evidence type="ECO:0000256" key="5">
    <source>
        <dbReference type="ARBA" id="ARBA00022989"/>
    </source>
</evidence>
<feature type="domain" description="EamA" evidence="8">
    <location>
        <begin position="152"/>
        <end position="285"/>
    </location>
</feature>
<evidence type="ECO:0000256" key="6">
    <source>
        <dbReference type="ARBA" id="ARBA00023136"/>
    </source>
</evidence>
<dbReference type="PANTHER" id="PTHR32322:SF18">
    <property type="entry name" value="S-ADENOSYLMETHIONINE_S-ADENOSYLHOMOCYSTEINE TRANSPORTER"/>
    <property type="match status" value="1"/>
</dbReference>
<dbReference type="PANTHER" id="PTHR32322">
    <property type="entry name" value="INNER MEMBRANE TRANSPORTER"/>
    <property type="match status" value="1"/>
</dbReference>
<feature type="transmembrane region" description="Helical" evidence="7">
    <location>
        <begin position="246"/>
        <end position="265"/>
    </location>
</feature>
<dbReference type="Gene3D" id="1.10.3730.20">
    <property type="match status" value="2"/>
</dbReference>
<evidence type="ECO:0000256" key="1">
    <source>
        <dbReference type="ARBA" id="ARBA00004651"/>
    </source>
</evidence>
<comment type="similarity">
    <text evidence="2">Belongs to the EamA transporter family.</text>
</comment>
<comment type="caution">
    <text evidence="9">The sequence shown here is derived from an EMBL/GenBank/DDBJ whole genome shotgun (WGS) entry which is preliminary data.</text>
</comment>
<dbReference type="Pfam" id="PF00892">
    <property type="entry name" value="EamA"/>
    <property type="match status" value="2"/>
</dbReference>
<feature type="transmembrane region" description="Helical" evidence="7">
    <location>
        <begin position="148"/>
        <end position="171"/>
    </location>
</feature>
<keyword evidence="6 7" id="KW-0472">Membrane</keyword>
<proteinExistence type="inferred from homology"/>
<evidence type="ECO:0000256" key="3">
    <source>
        <dbReference type="ARBA" id="ARBA00022475"/>
    </source>
</evidence>
<dbReference type="InterPro" id="IPR050638">
    <property type="entry name" value="AA-Vitamin_Transporters"/>
</dbReference>
<evidence type="ECO:0000256" key="4">
    <source>
        <dbReference type="ARBA" id="ARBA00022692"/>
    </source>
</evidence>
<dbReference type="OrthoDB" id="9799821at2"/>
<dbReference type="AlphaFoldDB" id="A0A3M8DII8"/>
<feature type="domain" description="EamA" evidence="8">
    <location>
        <begin position="5"/>
        <end position="137"/>
    </location>
</feature>
<name>A0A3M8DII8_9BACL</name>
<accession>A0A3M8DII8</accession>
<evidence type="ECO:0000256" key="7">
    <source>
        <dbReference type="SAM" id="Phobius"/>
    </source>
</evidence>
<evidence type="ECO:0000313" key="9">
    <source>
        <dbReference type="EMBL" id="RNB87836.1"/>
    </source>
</evidence>
<dbReference type="InterPro" id="IPR000620">
    <property type="entry name" value="EamA_dom"/>
</dbReference>
<feature type="transmembrane region" description="Helical" evidence="7">
    <location>
        <begin position="93"/>
        <end position="114"/>
    </location>
</feature>
<dbReference type="InterPro" id="IPR037185">
    <property type="entry name" value="EmrE-like"/>
</dbReference>
<sequence length="307" mass="33142">MAFAFLQLALSMAFVGSNIPVGKAIVEHVPVFLFSELRFLIALLILLPLLRARGEWRGAWRLQEGKTMFWQAFFGVFLFSICMLYGVQQTSATSAGIITSTVPACIALFSFLLLKEKLKANQLGAIVLSVAGIALITLTTGGGGQQSLAGLFGNLLVFLAVISEALFTILAKRVSGRVTPFQMTAVINTISFVLFLPLAIYDLTKISLTLIPTSTWLLIVYYAITASVLSFVLWYRGVAKVPASTAGLFTGVMPISAAVVSALFLQEAFTWLHAAGMLLVLAAIWTGTVKRKDRSIGSHQLNLEGSE</sequence>
<dbReference type="Proteomes" id="UP000271031">
    <property type="component" value="Unassembled WGS sequence"/>
</dbReference>
<gene>
    <name evidence="9" type="ORF">EDM56_12990</name>
</gene>
<evidence type="ECO:0000256" key="2">
    <source>
        <dbReference type="ARBA" id="ARBA00007362"/>
    </source>
</evidence>
<evidence type="ECO:0000313" key="10">
    <source>
        <dbReference type="Proteomes" id="UP000271031"/>
    </source>
</evidence>
<dbReference type="SUPFAM" id="SSF103481">
    <property type="entry name" value="Multidrug resistance efflux transporter EmrE"/>
    <property type="match status" value="2"/>
</dbReference>
<protein>
    <submittedName>
        <fullName evidence="9">DMT family transporter</fullName>
    </submittedName>
</protein>
<comment type="subcellular location">
    <subcellularLocation>
        <location evidence="1">Cell membrane</location>
        <topology evidence="1">Multi-pass membrane protein</topology>
    </subcellularLocation>
</comment>
<feature type="transmembrane region" description="Helical" evidence="7">
    <location>
        <begin position="271"/>
        <end position="289"/>
    </location>
</feature>
<reference evidence="9 10" key="1">
    <citation type="submission" date="2018-10" db="EMBL/GenBank/DDBJ databases">
        <title>Phylogenomics of Brevibacillus.</title>
        <authorList>
            <person name="Dunlap C."/>
        </authorList>
    </citation>
    <scope>NUCLEOTIDE SEQUENCE [LARGE SCALE GENOMIC DNA]</scope>
    <source>
        <strain evidence="9 10">JCM 15716</strain>
    </source>
</reference>
<feature type="transmembrane region" description="Helical" evidence="7">
    <location>
        <begin position="213"/>
        <end position="234"/>
    </location>
</feature>
<keyword evidence="3" id="KW-1003">Cell membrane</keyword>